<organism evidence="2 3">
    <name type="scientific">Iamia majanohamensis</name>
    <dbReference type="NCBI Taxonomy" id="467976"/>
    <lineage>
        <taxon>Bacteria</taxon>
        <taxon>Bacillati</taxon>
        <taxon>Actinomycetota</taxon>
        <taxon>Acidimicrobiia</taxon>
        <taxon>Acidimicrobiales</taxon>
        <taxon>Iamiaceae</taxon>
        <taxon>Iamia</taxon>
    </lineage>
</organism>
<keyword evidence="1" id="KW-0472">Membrane</keyword>
<keyword evidence="2" id="KW-0378">Hydrolase</keyword>
<dbReference type="Pfam" id="PF10118">
    <property type="entry name" value="Metal_hydrol"/>
    <property type="match status" value="1"/>
</dbReference>
<protein>
    <submittedName>
        <fullName evidence="2">Metal-dependent hydrolase</fullName>
    </submittedName>
</protein>
<dbReference type="PANTHER" id="PTHR39456:SF1">
    <property type="entry name" value="METAL-DEPENDENT HYDROLASE"/>
    <property type="match status" value="1"/>
</dbReference>
<evidence type="ECO:0000256" key="1">
    <source>
        <dbReference type="SAM" id="Phobius"/>
    </source>
</evidence>
<reference evidence="2" key="1">
    <citation type="submission" date="2023-01" db="EMBL/GenBank/DDBJ databases">
        <title>The diversity of Class Acidimicrobiia in South China Sea sediment environments and the proposal of Iamia marina sp. nov., a novel species of the genus Iamia.</title>
        <authorList>
            <person name="He Y."/>
            <person name="Tian X."/>
        </authorList>
    </citation>
    <scope>NUCLEOTIDE SEQUENCE</scope>
    <source>
        <strain evidence="2">DSM 19957</strain>
    </source>
</reference>
<sequence>MPPPAPVAPPRAAAPATPQVRRLRFAWPDDLDPDWTPAQPELACVANAVSLLMPHVEPYVVASVRGALPRLEQPLRSEAEAWVGQETAHHGAHARLNRILVARRPGLARVDRWTARLFAWLGRRSARFGLAYAAGAETIAFLVARWVDRRASDLFRGADPVATTLFLWHLAEEVEHKSVAFDVHRATGGRRIGYAAGMAAALAVMAWATLLGTVVGLWGAHRLHRPSTHVRMATWSVSFAFDLLPALLGALFRGHHPSDMADPVWLPTWLRSYDPVTRTMPLWALDIVDR</sequence>
<proteinExistence type="predicted"/>
<name>A0AAE9Y3H3_9ACTN</name>
<feature type="transmembrane region" description="Helical" evidence="1">
    <location>
        <begin position="194"/>
        <end position="220"/>
    </location>
</feature>
<dbReference type="RefSeq" id="WP_272734625.1">
    <property type="nucleotide sequence ID" value="NZ_CP116942.1"/>
</dbReference>
<accession>A0AAE9Y3H3</accession>
<keyword evidence="1" id="KW-1133">Transmembrane helix</keyword>
<dbReference type="PANTHER" id="PTHR39456">
    <property type="entry name" value="METAL-DEPENDENT HYDROLASE"/>
    <property type="match status" value="1"/>
</dbReference>
<evidence type="ECO:0000313" key="3">
    <source>
        <dbReference type="Proteomes" id="UP001216390"/>
    </source>
</evidence>
<dbReference type="InterPro" id="IPR016516">
    <property type="entry name" value="UCP07580"/>
</dbReference>
<dbReference type="KEGG" id="ima:PO878_11380"/>
<keyword evidence="3" id="KW-1185">Reference proteome</keyword>
<dbReference type="Proteomes" id="UP001216390">
    <property type="component" value="Chromosome"/>
</dbReference>
<dbReference type="AlphaFoldDB" id="A0AAE9Y3H3"/>
<evidence type="ECO:0000313" key="2">
    <source>
        <dbReference type="EMBL" id="WCO65100.1"/>
    </source>
</evidence>
<keyword evidence="1" id="KW-0812">Transmembrane</keyword>
<feature type="transmembrane region" description="Helical" evidence="1">
    <location>
        <begin position="232"/>
        <end position="252"/>
    </location>
</feature>
<dbReference type="EMBL" id="CP116942">
    <property type="protein sequence ID" value="WCO65100.1"/>
    <property type="molecule type" value="Genomic_DNA"/>
</dbReference>
<gene>
    <name evidence="2" type="ORF">PO878_11380</name>
</gene>
<dbReference type="GO" id="GO:0016787">
    <property type="term" value="F:hydrolase activity"/>
    <property type="evidence" value="ECO:0007669"/>
    <property type="project" value="UniProtKB-KW"/>
</dbReference>